<protein>
    <recommendedName>
        <fullName evidence="2">histidine kinase</fullName>
        <ecNumber evidence="2">2.7.13.3</ecNumber>
    </recommendedName>
</protein>
<reference evidence="12 13" key="1">
    <citation type="submission" date="2020-07" db="EMBL/GenBank/DDBJ databases">
        <title>Sequencing the genomes of 1000 actinobacteria strains.</title>
        <authorList>
            <person name="Klenk H.-P."/>
        </authorList>
    </citation>
    <scope>NUCLEOTIDE SEQUENCE [LARGE SCALE GENOMIC DNA]</scope>
    <source>
        <strain evidence="12 13">DSM 44749</strain>
    </source>
</reference>
<keyword evidence="9" id="KW-0812">Transmembrane</keyword>
<name>A0A852W4V8_PSEA5</name>
<comment type="catalytic activity">
    <reaction evidence="1">
        <text>ATP + protein L-histidine = ADP + protein N-phospho-L-histidine.</text>
        <dbReference type="EC" id="2.7.13.3"/>
    </reaction>
</comment>
<dbReference type="Pfam" id="PF02518">
    <property type="entry name" value="HATPase_c"/>
    <property type="match status" value="1"/>
</dbReference>
<feature type="transmembrane region" description="Helical" evidence="9">
    <location>
        <begin position="15"/>
        <end position="34"/>
    </location>
</feature>
<accession>A0A852W4V8</accession>
<evidence type="ECO:0000256" key="2">
    <source>
        <dbReference type="ARBA" id="ARBA00012438"/>
    </source>
</evidence>
<dbReference type="PANTHER" id="PTHR24421">
    <property type="entry name" value="NITRATE/NITRITE SENSOR PROTEIN NARX-RELATED"/>
    <property type="match status" value="1"/>
</dbReference>
<dbReference type="GO" id="GO:0005524">
    <property type="term" value="F:ATP binding"/>
    <property type="evidence" value="ECO:0007669"/>
    <property type="project" value="UniProtKB-KW"/>
</dbReference>
<evidence type="ECO:0000256" key="1">
    <source>
        <dbReference type="ARBA" id="ARBA00000085"/>
    </source>
</evidence>
<comment type="caution">
    <text evidence="12">The sequence shown here is derived from an EMBL/GenBank/DDBJ whole genome shotgun (WGS) entry which is preliminary data.</text>
</comment>
<organism evidence="12 13">
    <name type="scientific">Pseudonocardia alni</name>
    <name type="common">Amycolata alni</name>
    <dbReference type="NCBI Taxonomy" id="33907"/>
    <lineage>
        <taxon>Bacteria</taxon>
        <taxon>Bacillati</taxon>
        <taxon>Actinomycetota</taxon>
        <taxon>Actinomycetes</taxon>
        <taxon>Pseudonocardiales</taxon>
        <taxon>Pseudonocardiaceae</taxon>
        <taxon>Pseudonocardia</taxon>
    </lineage>
</organism>
<dbReference type="GO" id="GO:0000155">
    <property type="term" value="F:phosphorelay sensor kinase activity"/>
    <property type="evidence" value="ECO:0007669"/>
    <property type="project" value="InterPro"/>
</dbReference>
<feature type="domain" description="Signal transduction histidine kinase subgroup 3 dimerisation and phosphoacceptor" evidence="11">
    <location>
        <begin position="187"/>
        <end position="253"/>
    </location>
</feature>
<sequence length="392" mass="41441">MTAAETGHEACRARGLDVVLSGVTIVLVGLAASADLGEGVGPGPVAYGFAVGLGGLLLIRRRFPVTVLVATSVGLIIYYRLGQPPVGLAVPMVAALFSAAEQGRTRWATTVAAVLLVVSTSVRTMQGDDPGLVLGYELPSSAALMAASIACGIAVQARREWHAERQRREITARWEREREATQRVEQERLRIARDLHDLLAHTTSVIALHADVARETLHDDPAAADRSLRTVRGACSSITRELRATLGALRHPPESGGIEPDTLRERLGVLVEEVAAAGLTVTLDGGHRFDTLPAVTATTAFHVVREALTNVLRHSGASQVEVVVHVRAEQVRVRVSDNGEGEHAAHSQAPGWGIIGMRERVELTGGRLTAAPGSRGFVVDAILPVPTGGGEP</sequence>
<evidence type="ECO:0000313" key="13">
    <source>
        <dbReference type="Proteomes" id="UP000549695"/>
    </source>
</evidence>
<dbReference type="Gene3D" id="3.30.565.10">
    <property type="entry name" value="Histidine kinase-like ATPase, C-terminal domain"/>
    <property type="match status" value="1"/>
</dbReference>
<keyword evidence="3" id="KW-0597">Phosphoprotein</keyword>
<evidence type="ECO:0000256" key="8">
    <source>
        <dbReference type="ARBA" id="ARBA00023012"/>
    </source>
</evidence>
<dbReference type="InterPro" id="IPR050482">
    <property type="entry name" value="Sensor_HK_TwoCompSys"/>
</dbReference>
<evidence type="ECO:0000256" key="6">
    <source>
        <dbReference type="ARBA" id="ARBA00022777"/>
    </source>
</evidence>
<dbReference type="SUPFAM" id="SSF55874">
    <property type="entry name" value="ATPase domain of HSP90 chaperone/DNA topoisomerase II/histidine kinase"/>
    <property type="match status" value="1"/>
</dbReference>
<dbReference type="Proteomes" id="UP000549695">
    <property type="component" value="Unassembled WGS sequence"/>
</dbReference>
<keyword evidence="4" id="KW-0808">Transferase</keyword>
<keyword evidence="8" id="KW-0902">Two-component regulatory system</keyword>
<dbReference type="Gene3D" id="1.20.5.1930">
    <property type="match status" value="1"/>
</dbReference>
<evidence type="ECO:0000259" key="11">
    <source>
        <dbReference type="Pfam" id="PF07730"/>
    </source>
</evidence>
<dbReference type="InterPro" id="IPR003594">
    <property type="entry name" value="HATPase_dom"/>
</dbReference>
<keyword evidence="13" id="KW-1185">Reference proteome</keyword>
<dbReference type="EC" id="2.7.13.3" evidence="2"/>
<dbReference type="CDD" id="cd16917">
    <property type="entry name" value="HATPase_UhpB-NarQ-NarX-like"/>
    <property type="match status" value="1"/>
</dbReference>
<dbReference type="InterPro" id="IPR011712">
    <property type="entry name" value="Sig_transdc_His_kin_sub3_dim/P"/>
</dbReference>
<evidence type="ECO:0000256" key="9">
    <source>
        <dbReference type="SAM" id="Phobius"/>
    </source>
</evidence>
<evidence type="ECO:0000256" key="3">
    <source>
        <dbReference type="ARBA" id="ARBA00022553"/>
    </source>
</evidence>
<proteinExistence type="predicted"/>
<dbReference type="AlphaFoldDB" id="A0A852W4V8"/>
<keyword evidence="7" id="KW-0067">ATP-binding</keyword>
<dbReference type="GO" id="GO:0016020">
    <property type="term" value="C:membrane"/>
    <property type="evidence" value="ECO:0007669"/>
    <property type="project" value="InterPro"/>
</dbReference>
<evidence type="ECO:0000256" key="7">
    <source>
        <dbReference type="ARBA" id="ARBA00022840"/>
    </source>
</evidence>
<dbReference type="RefSeq" id="WP_179762070.1">
    <property type="nucleotide sequence ID" value="NZ_BAAAJZ010000006.1"/>
</dbReference>
<keyword evidence="5" id="KW-0547">Nucleotide-binding</keyword>
<dbReference type="Pfam" id="PF07730">
    <property type="entry name" value="HisKA_3"/>
    <property type="match status" value="1"/>
</dbReference>
<dbReference type="InterPro" id="IPR036890">
    <property type="entry name" value="HATPase_C_sf"/>
</dbReference>
<dbReference type="GO" id="GO:0046983">
    <property type="term" value="F:protein dimerization activity"/>
    <property type="evidence" value="ECO:0007669"/>
    <property type="project" value="InterPro"/>
</dbReference>
<feature type="transmembrane region" description="Helical" evidence="9">
    <location>
        <begin position="63"/>
        <end position="79"/>
    </location>
</feature>
<feature type="domain" description="Histidine kinase/HSP90-like ATPase" evidence="10">
    <location>
        <begin position="299"/>
        <end position="385"/>
    </location>
</feature>
<dbReference type="EMBL" id="JACCCZ010000001">
    <property type="protein sequence ID" value="NYG04107.1"/>
    <property type="molecule type" value="Genomic_DNA"/>
</dbReference>
<evidence type="ECO:0000313" key="12">
    <source>
        <dbReference type="EMBL" id="NYG04107.1"/>
    </source>
</evidence>
<evidence type="ECO:0000259" key="10">
    <source>
        <dbReference type="Pfam" id="PF02518"/>
    </source>
</evidence>
<keyword evidence="6 12" id="KW-0418">Kinase</keyword>
<feature type="transmembrane region" description="Helical" evidence="9">
    <location>
        <begin position="40"/>
        <end position="58"/>
    </location>
</feature>
<evidence type="ECO:0000256" key="5">
    <source>
        <dbReference type="ARBA" id="ARBA00022741"/>
    </source>
</evidence>
<dbReference type="PANTHER" id="PTHR24421:SF10">
    <property type="entry name" value="NITRATE_NITRITE SENSOR PROTEIN NARQ"/>
    <property type="match status" value="1"/>
</dbReference>
<evidence type="ECO:0000256" key="4">
    <source>
        <dbReference type="ARBA" id="ARBA00022679"/>
    </source>
</evidence>
<keyword evidence="9" id="KW-1133">Transmembrane helix</keyword>
<dbReference type="GeneID" id="98054079"/>
<gene>
    <name evidence="12" type="ORF">HDA37_004392</name>
</gene>
<keyword evidence="9" id="KW-0472">Membrane</keyword>